<feature type="non-terminal residue" evidence="3">
    <location>
        <position position="1"/>
    </location>
</feature>
<dbReference type="AlphaFoldDB" id="A0A3S3U7X2"/>
<sequence length="113" mass="12688">FLVNSQEMETAIRLKLDLVILLIRDDAFGMIKWKQGGMGLPAFGLDFGNPDFVKYAESYGARGYRGVNQEQLAEVLEHCLDTPGVHLIELPIDYAENESVLTEELKRKTCLLG</sequence>
<keyword evidence="3" id="KW-0808">Transferase</keyword>
<dbReference type="Gene3D" id="3.40.50.970">
    <property type="match status" value="1"/>
</dbReference>
<dbReference type="InterPro" id="IPR029061">
    <property type="entry name" value="THDP-binding"/>
</dbReference>
<dbReference type="GO" id="GO:0050660">
    <property type="term" value="F:flavin adenine dinucleotide binding"/>
    <property type="evidence" value="ECO:0007669"/>
    <property type="project" value="TreeGrafter"/>
</dbReference>
<gene>
    <name evidence="3" type="ORF">VT99_13352</name>
</gene>
<name>A0A3S3U7X2_9BACT</name>
<evidence type="ECO:0000313" key="4">
    <source>
        <dbReference type="Proteomes" id="UP000286862"/>
    </source>
</evidence>
<dbReference type="SUPFAM" id="SSF52518">
    <property type="entry name" value="Thiamin diphosphate-binding fold (THDP-binding)"/>
    <property type="match status" value="1"/>
</dbReference>
<dbReference type="GO" id="GO:0003984">
    <property type="term" value="F:acetolactate synthase activity"/>
    <property type="evidence" value="ECO:0007669"/>
    <property type="project" value="UniProtKB-EC"/>
</dbReference>
<reference evidence="3 4" key="1">
    <citation type="submission" date="2017-01" db="EMBL/GenBank/DDBJ databases">
        <title>The cable genome- insights into the physiology and evolution of filamentous bacteria capable of sulfide oxidation via long distance electron transfer.</title>
        <authorList>
            <person name="Schreiber L."/>
            <person name="Bjerg J.T."/>
            <person name="Boggild A."/>
            <person name="Van De Vossenberg J."/>
            <person name="Meysman F."/>
            <person name="Nielsen L.P."/>
            <person name="Schramm A."/>
            <person name="Kjeldsen K.U."/>
        </authorList>
    </citation>
    <scope>NUCLEOTIDE SEQUENCE [LARGE SCALE GENOMIC DNA]</scope>
    <source>
        <strain evidence="3">A2</strain>
    </source>
</reference>
<dbReference type="PANTHER" id="PTHR18968">
    <property type="entry name" value="THIAMINE PYROPHOSPHATE ENZYMES"/>
    <property type="match status" value="1"/>
</dbReference>
<dbReference type="GO" id="GO:0030976">
    <property type="term" value="F:thiamine pyrophosphate binding"/>
    <property type="evidence" value="ECO:0007669"/>
    <property type="project" value="InterPro"/>
</dbReference>
<evidence type="ECO:0000259" key="2">
    <source>
        <dbReference type="Pfam" id="PF02775"/>
    </source>
</evidence>
<dbReference type="Pfam" id="PF02775">
    <property type="entry name" value="TPP_enzyme_C"/>
    <property type="match status" value="1"/>
</dbReference>
<feature type="domain" description="Thiamine pyrophosphate enzyme TPP-binding" evidence="2">
    <location>
        <begin position="1"/>
        <end position="89"/>
    </location>
</feature>
<dbReference type="GO" id="GO:0009099">
    <property type="term" value="P:L-valine biosynthetic process"/>
    <property type="evidence" value="ECO:0007669"/>
    <property type="project" value="TreeGrafter"/>
</dbReference>
<comment type="similarity">
    <text evidence="1">Belongs to the TPP enzyme family.</text>
</comment>
<organism evidence="3 4">
    <name type="scientific">Candidatus Electrothrix marina</name>
    <dbReference type="NCBI Taxonomy" id="1859130"/>
    <lineage>
        <taxon>Bacteria</taxon>
        <taxon>Pseudomonadati</taxon>
        <taxon>Thermodesulfobacteriota</taxon>
        <taxon>Desulfobulbia</taxon>
        <taxon>Desulfobulbales</taxon>
        <taxon>Desulfobulbaceae</taxon>
        <taxon>Candidatus Electrothrix</taxon>
    </lineage>
</organism>
<comment type="caution">
    <text evidence="3">The sequence shown here is derived from an EMBL/GenBank/DDBJ whole genome shotgun (WGS) entry which is preliminary data.</text>
</comment>
<dbReference type="GO" id="GO:0009097">
    <property type="term" value="P:isoleucine biosynthetic process"/>
    <property type="evidence" value="ECO:0007669"/>
    <property type="project" value="TreeGrafter"/>
</dbReference>
<protein>
    <submittedName>
        <fullName evidence="3">Thiamine pyrophosphate enzyme, C-terminal TPP binding domain</fullName>
        <ecNumber evidence="3">2.2.1.6</ecNumber>
    </submittedName>
</protein>
<dbReference type="EC" id="2.2.1.6" evidence="3"/>
<dbReference type="InterPro" id="IPR011766">
    <property type="entry name" value="TPP_enzyme_TPP-bd"/>
</dbReference>
<accession>A0A3S3U7X2</accession>
<dbReference type="GO" id="GO:0005948">
    <property type="term" value="C:acetolactate synthase complex"/>
    <property type="evidence" value="ECO:0007669"/>
    <property type="project" value="TreeGrafter"/>
</dbReference>
<proteinExistence type="inferred from homology"/>
<dbReference type="InterPro" id="IPR045229">
    <property type="entry name" value="TPP_enz"/>
</dbReference>
<evidence type="ECO:0000313" key="3">
    <source>
        <dbReference type="EMBL" id="RWX44215.1"/>
    </source>
</evidence>
<dbReference type="PANTHER" id="PTHR18968:SF129">
    <property type="entry name" value="ACETOLACTATE SYNTHASE"/>
    <property type="match status" value="1"/>
</dbReference>
<evidence type="ECO:0000256" key="1">
    <source>
        <dbReference type="ARBA" id="ARBA00007812"/>
    </source>
</evidence>
<dbReference type="EMBL" id="MTKQ01000335">
    <property type="protein sequence ID" value="RWX44215.1"/>
    <property type="molecule type" value="Genomic_DNA"/>
</dbReference>
<dbReference type="Proteomes" id="UP000286862">
    <property type="component" value="Unassembled WGS sequence"/>
</dbReference>